<dbReference type="PANTHER" id="PTHR31061">
    <property type="entry name" value="LD22376P"/>
    <property type="match status" value="1"/>
</dbReference>
<dbReference type="EMBL" id="JAVNWW010000001">
    <property type="protein sequence ID" value="MDU0807666.1"/>
    <property type="molecule type" value="Genomic_DNA"/>
</dbReference>
<keyword evidence="1" id="KW-1133">Transmembrane helix</keyword>
<dbReference type="Proteomes" id="UP001249959">
    <property type="component" value="Unassembled WGS sequence"/>
</dbReference>
<accession>A0ABU3TP81</accession>
<feature type="transmembrane region" description="Helical" evidence="1">
    <location>
        <begin position="333"/>
        <end position="353"/>
    </location>
</feature>
<feature type="transmembrane region" description="Helical" evidence="1">
    <location>
        <begin position="95"/>
        <end position="111"/>
    </location>
</feature>
<dbReference type="RefSeq" id="WP_315575943.1">
    <property type="nucleotide sequence ID" value="NZ_JARDXH010000003.1"/>
</dbReference>
<protein>
    <submittedName>
        <fullName evidence="2">DUF5009 domain-containing protein</fullName>
    </submittedName>
</protein>
<keyword evidence="1" id="KW-0812">Transmembrane</keyword>
<evidence type="ECO:0000256" key="1">
    <source>
        <dbReference type="SAM" id="Phobius"/>
    </source>
</evidence>
<organism evidence="2 3">
    <name type="scientific">Aquirufa regiilacus</name>
    <dbReference type="NCBI Taxonomy" id="3024868"/>
    <lineage>
        <taxon>Bacteria</taxon>
        <taxon>Pseudomonadati</taxon>
        <taxon>Bacteroidota</taxon>
        <taxon>Cytophagia</taxon>
        <taxon>Cytophagales</taxon>
        <taxon>Flectobacillaceae</taxon>
        <taxon>Aquirufa</taxon>
    </lineage>
</organism>
<feature type="transmembrane region" description="Helical" evidence="1">
    <location>
        <begin position="253"/>
        <end position="274"/>
    </location>
</feature>
<feature type="transmembrane region" description="Helical" evidence="1">
    <location>
        <begin position="53"/>
        <end position="74"/>
    </location>
</feature>
<evidence type="ECO:0000313" key="2">
    <source>
        <dbReference type="EMBL" id="MDU0807666.1"/>
    </source>
</evidence>
<name>A0ABU3TP81_9BACT</name>
<feature type="transmembrane region" description="Helical" evidence="1">
    <location>
        <begin position="142"/>
        <end position="160"/>
    </location>
</feature>
<comment type="caution">
    <text evidence="2">The sequence shown here is derived from an EMBL/GenBank/DDBJ whole genome shotgun (WGS) entry which is preliminary data.</text>
</comment>
<keyword evidence="3" id="KW-1185">Reference proteome</keyword>
<reference evidence="2 3" key="1">
    <citation type="submission" date="2023-09" db="EMBL/GenBank/DDBJ databases">
        <title>Aquirufa genomes.</title>
        <authorList>
            <person name="Pitt A."/>
        </authorList>
    </citation>
    <scope>NUCLEOTIDE SEQUENCE [LARGE SCALE GENOMIC DNA]</scope>
    <source>
        <strain evidence="2 3">LEOWEIH-7C</strain>
    </source>
</reference>
<feature type="transmembrane region" description="Helical" evidence="1">
    <location>
        <begin position="222"/>
        <end position="241"/>
    </location>
</feature>
<feature type="transmembrane region" description="Helical" evidence="1">
    <location>
        <begin position="117"/>
        <end position="135"/>
    </location>
</feature>
<dbReference type="PANTHER" id="PTHR31061:SF24">
    <property type="entry name" value="LD22376P"/>
    <property type="match status" value="1"/>
</dbReference>
<keyword evidence="1" id="KW-0472">Membrane</keyword>
<gene>
    <name evidence="2" type="ORF">PQG45_01305</name>
</gene>
<evidence type="ECO:0000313" key="3">
    <source>
        <dbReference type="Proteomes" id="UP001249959"/>
    </source>
</evidence>
<proteinExistence type="predicted"/>
<sequence length="362" mass="40937">MIKKRFPAIDYFRGFILVLLAAESAGVYSKLQDLFPHSFVVQQFFHASWEGLHFLDLFQPGFMMIAGSALYFSTYKRIDEGASYAELWPKVLKRSFLLLFFGIILICVHRGEMVFELWNVLCQLAFTTLITFALLRFSIPLQLAASLFLLLLSHSLYVFTDIPGYDQAYTPDKNFGSYIDMLFMGKLSSGHWIAMNAIPTAAHTIWGALIGRLIHRTSPPRTVLRTLIGLGLLGIIVGYGLDLAGLPIIKRTATLSFTVASAGWVTLMMALFYANWIHDDKPRFQLPAYLNSMGNNSIFIYLFFETLVPQWLTKTTYVFVGFAAKLSQIPSDWAQVINAFVALAIVIKVASFLDSKKIYWKL</sequence>
<feature type="transmembrane region" description="Helical" evidence="1">
    <location>
        <begin position="191"/>
        <end position="210"/>
    </location>
</feature>